<organism evidence="1 2">
    <name type="scientific">Negadavirga shengliensis</name>
    <dbReference type="NCBI Taxonomy" id="1389218"/>
    <lineage>
        <taxon>Bacteria</taxon>
        <taxon>Pseudomonadati</taxon>
        <taxon>Bacteroidota</taxon>
        <taxon>Cytophagia</taxon>
        <taxon>Cytophagales</taxon>
        <taxon>Cyclobacteriaceae</taxon>
        <taxon>Negadavirga</taxon>
    </lineage>
</organism>
<dbReference type="Proteomes" id="UP001595818">
    <property type="component" value="Unassembled WGS sequence"/>
</dbReference>
<accession>A0ABV9SZW9</accession>
<keyword evidence="2" id="KW-1185">Reference proteome</keyword>
<dbReference type="EMBL" id="JBHSJJ010000003">
    <property type="protein sequence ID" value="MFC4871595.1"/>
    <property type="molecule type" value="Genomic_DNA"/>
</dbReference>
<proteinExistence type="predicted"/>
<evidence type="ECO:0000313" key="1">
    <source>
        <dbReference type="EMBL" id="MFC4871595.1"/>
    </source>
</evidence>
<dbReference type="RefSeq" id="WP_377063200.1">
    <property type="nucleotide sequence ID" value="NZ_JBHSJJ010000003.1"/>
</dbReference>
<name>A0ABV9SZW9_9BACT</name>
<reference evidence="2" key="1">
    <citation type="journal article" date="2019" name="Int. J. Syst. Evol. Microbiol.">
        <title>The Global Catalogue of Microorganisms (GCM) 10K type strain sequencing project: providing services to taxonomists for standard genome sequencing and annotation.</title>
        <authorList>
            <consortium name="The Broad Institute Genomics Platform"/>
            <consortium name="The Broad Institute Genome Sequencing Center for Infectious Disease"/>
            <person name="Wu L."/>
            <person name="Ma J."/>
        </authorList>
    </citation>
    <scope>NUCLEOTIDE SEQUENCE [LARGE SCALE GENOMIC DNA]</scope>
    <source>
        <strain evidence="2">CGMCC 4.7466</strain>
    </source>
</reference>
<evidence type="ECO:0000313" key="2">
    <source>
        <dbReference type="Proteomes" id="UP001595818"/>
    </source>
</evidence>
<protein>
    <submittedName>
        <fullName evidence="1">Uncharacterized protein</fullName>
    </submittedName>
</protein>
<gene>
    <name evidence="1" type="ORF">ACFPFU_07850</name>
</gene>
<comment type="caution">
    <text evidence="1">The sequence shown here is derived from an EMBL/GenBank/DDBJ whole genome shotgun (WGS) entry which is preliminary data.</text>
</comment>
<sequence>MFRKQGYRLDPEGPPVRLRNDSFPAVYIPAWLKGKILWKGTGQQTAVPPTDVGMLYIS</sequence>